<dbReference type="SUPFAM" id="SSF48452">
    <property type="entry name" value="TPR-like"/>
    <property type="match status" value="3"/>
</dbReference>
<reference evidence="2 3" key="1">
    <citation type="submission" date="2024-09" db="EMBL/GenBank/DDBJ databases">
        <title>Floridaenema gen nov. (Aerosakkonemataceae, Aerosakkonematales ord. nov., Cyanobacteria) from benthic tropical and subtropical fresh waters, with the description of four new species.</title>
        <authorList>
            <person name="Moretto J.A."/>
            <person name="Berthold D.E."/>
            <person name="Lefler F.W."/>
            <person name="Huang I.-S."/>
            <person name="Laughinghouse H. IV."/>
        </authorList>
    </citation>
    <scope>NUCLEOTIDE SEQUENCE [LARGE SCALE GENOMIC DNA]</scope>
    <source>
        <strain evidence="2 3">BLCC-F154</strain>
    </source>
</reference>
<protein>
    <submittedName>
        <fullName evidence="2">CHAT domain-containing protein</fullName>
    </submittedName>
</protein>
<evidence type="ECO:0000313" key="3">
    <source>
        <dbReference type="Proteomes" id="UP001576776"/>
    </source>
</evidence>
<gene>
    <name evidence="2" type="ORF">ACE1B6_15315</name>
</gene>
<feature type="domain" description="CHAT" evidence="1">
    <location>
        <begin position="537"/>
        <end position="805"/>
    </location>
</feature>
<evidence type="ECO:0000259" key="1">
    <source>
        <dbReference type="Pfam" id="PF12770"/>
    </source>
</evidence>
<dbReference type="InterPro" id="IPR024983">
    <property type="entry name" value="CHAT_dom"/>
</dbReference>
<accession>A0ABV4YCS0</accession>
<dbReference type="Gene3D" id="1.25.40.10">
    <property type="entry name" value="Tetratricopeptide repeat domain"/>
    <property type="match status" value="2"/>
</dbReference>
<dbReference type="InterPro" id="IPR011990">
    <property type="entry name" value="TPR-like_helical_dom_sf"/>
</dbReference>
<comment type="caution">
    <text evidence="2">The sequence shown here is derived from an EMBL/GenBank/DDBJ whole genome shotgun (WGS) entry which is preliminary data.</text>
</comment>
<keyword evidence="3" id="KW-1185">Reference proteome</keyword>
<organism evidence="2 3">
    <name type="scientific">Floridaenema fluviatile BLCC-F154</name>
    <dbReference type="NCBI Taxonomy" id="3153640"/>
    <lineage>
        <taxon>Bacteria</taxon>
        <taxon>Bacillati</taxon>
        <taxon>Cyanobacteriota</taxon>
        <taxon>Cyanophyceae</taxon>
        <taxon>Oscillatoriophycideae</taxon>
        <taxon>Aerosakkonematales</taxon>
        <taxon>Aerosakkonemataceae</taxon>
        <taxon>Floridanema</taxon>
        <taxon>Floridanema fluviatile</taxon>
    </lineage>
</organism>
<evidence type="ECO:0000313" key="2">
    <source>
        <dbReference type="EMBL" id="MFB2936619.1"/>
    </source>
</evidence>
<dbReference type="SMART" id="SM00028">
    <property type="entry name" value="TPR"/>
    <property type="match status" value="7"/>
</dbReference>
<proteinExistence type="predicted"/>
<dbReference type="EMBL" id="JBHFNS010000059">
    <property type="protein sequence ID" value="MFB2936619.1"/>
    <property type="molecule type" value="Genomic_DNA"/>
</dbReference>
<name>A0ABV4YCS0_9CYAN</name>
<dbReference type="PANTHER" id="PTHR10098">
    <property type="entry name" value="RAPSYN-RELATED"/>
    <property type="match status" value="1"/>
</dbReference>
<sequence>MYQAGQITDAIKLWQQANTAFTSQKDEIGQASSLNLISLGYQQLGKWEAANTTIRQSLQLLTNHPQQSAIFAQALNIQGQLQLVQGKAEAALNTWKQAETIYTQLKDETGKIGSLLNQAQALQALGLYQQELHILTQLKELLETQPDSLVKAETLIALGNAWQRIGEIEKSRTVLQESRELSQRINAPEIAAKSLLALGNTARTAEDNQAALQFYVQAANIKTSPFIKVQAQLNQLSLLLDEFRITSASNLYPTIQNSLSELPLGRNSLFAKINFAESLMRLRENTSKGAADWSEIANLLKTTIEQAKSLGDRRSEAYALGRLGSLYEMSGKLTDAQDLTQQALLKAQALNDTDIAYKWHWQLGRIFQANGKIPDAIAAYNDTILILKSLRRDLVSANTEVQFSFKKNVEPVYRELINLLLTPTANNQPTQDNLNEVLALMESLQLAELDNFFGDTCSETVSSSSGVSISQVDPTAAIIYPIILPDRLEIILSLPGKPLRHYSTSISQDKLRSVVTQLRRSLLKITIGSSRKDEILALSQQLYNWLIKPTEMELDRSEAKTLVFVLDGVLRNVPMSVLYDGKQYLLEKYAIALSPSQYLQDRTSFSKEHLKALTAGLSESRHGFPALPSVVQELQQIQTLISTEQLLNQDFTTEAIQKKLKLTAFPIIHLATHGSFSSKAQNTFILTWDGFLNIKDLEQILKDRQRSKFAPIQLLVFSACQTAEGDDRAALGIAGMAVRSGASSTVASLWSVSDEATAILMTQFYHELANHENKAIALHNAQLSLLQNPQFQHPFFWAAFVLVGNWL</sequence>
<dbReference type="RefSeq" id="WP_413258114.1">
    <property type="nucleotide sequence ID" value="NZ_JBHFNS010000059.1"/>
</dbReference>
<dbReference type="Pfam" id="PF12770">
    <property type="entry name" value="CHAT"/>
    <property type="match status" value="1"/>
</dbReference>
<dbReference type="InterPro" id="IPR019734">
    <property type="entry name" value="TPR_rpt"/>
</dbReference>
<dbReference type="Proteomes" id="UP001576776">
    <property type="component" value="Unassembled WGS sequence"/>
</dbReference>
<dbReference type="PANTHER" id="PTHR10098:SF112">
    <property type="entry name" value="SLR0380 PROTEIN"/>
    <property type="match status" value="1"/>
</dbReference>